<organism evidence="3 4">
    <name type="scientific">Aphanomyces stellatus</name>
    <dbReference type="NCBI Taxonomy" id="120398"/>
    <lineage>
        <taxon>Eukaryota</taxon>
        <taxon>Sar</taxon>
        <taxon>Stramenopiles</taxon>
        <taxon>Oomycota</taxon>
        <taxon>Saprolegniomycetes</taxon>
        <taxon>Saprolegniales</taxon>
        <taxon>Verrucalvaceae</taxon>
        <taxon>Aphanomyces</taxon>
    </lineage>
</organism>
<sequence>MKAAVPSGGRVRPTKLEVIDEEIAVAWPLSSIAAARSPRMGFFGRLHKQWLTHGSREAPRKTPFLTRSSSDGSDVVLLTVVDFISQGFSIVCFEICRGVLVVLAVGWVITAILCVGVYAHLNQLGSV</sequence>
<dbReference type="EMBL" id="VJMH01005449">
    <property type="protein sequence ID" value="KAF0695810.1"/>
    <property type="molecule type" value="Genomic_DNA"/>
</dbReference>
<proteinExistence type="predicted"/>
<keyword evidence="1" id="KW-1133">Transmembrane helix</keyword>
<evidence type="ECO:0000256" key="1">
    <source>
        <dbReference type="SAM" id="Phobius"/>
    </source>
</evidence>
<name>A0A485KY24_9STRA</name>
<gene>
    <name evidence="3" type="primary">Aste57867_13407</name>
    <name evidence="2" type="ORF">As57867_013357</name>
    <name evidence="3" type="ORF">ASTE57867_13407</name>
</gene>
<feature type="transmembrane region" description="Helical" evidence="1">
    <location>
        <begin position="100"/>
        <end position="121"/>
    </location>
</feature>
<dbReference type="OrthoDB" id="67319at2759"/>
<keyword evidence="1" id="KW-0472">Membrane</keyword>
<evidence type="ECO:0000313" key="3">
    <source>
        <dbReference type="EMBL" id="VFT90246.1"/>
    </source>
</evidence>
<dbReference type="EMBL" id="CAADRA010005470">
    <property type="protein sequence ID" value="VFT90246.1"/>
    <property type="molecule type" value="Genomic_DNA"/>
</dbReference>
<dbReference type="AlphaFoldDB" id="A0A485KY24"/>
<reference evidence="3 4" key="1">
    <citation type="submission" date="2019-03" db="EMBL/GenBank/DDBJ databases">
        <authorList>
            <person name="Gaulin E."/>
            <person name="Dumas B."/>
        </authorList>
    </citation>
    <scope>NUCLEOTIDE SEQUENCE [LARGE SCALE GENOMIC DNA]</scope>
    <source>
        <strain evidence="3">CBS 568.67</strain>
    </source>
</reference>
<evidence type="ECO:0000313" key="2">
    <source>
        <dbReference type="EMBL" id="KAF0695810.1"/>
    </source>
</evidence>
<protein>
    <submittedName>
        <fullName evidence="3">Aste57867_13407 protein</fullName>
    </submittedName>
</protein>
<accession>A0A485KY24</accession>
<keyword evidence="4" id="KW-1185">Reference proteome</keyword>
<keyword evidence="1" id="KW-0812">Transmembrane</keyword>
<reference evidence="2" key="2">
    <citation type="submission" date="2019-06" db="EMBL/GenBank/DDBJ databases">
        <title>Genomics analysis of Aphanomyces spp. identifies a new class of oomycete effector associated with host adaptation.</title>
        <authorList>
            <person name="Gaulin E."/>
        </authorList>
    </citation>
    <scope>NUCLEOTIDE SEQUENCE</scope>
    <source>
        <strain evidence="2">CBS 578.67</strain>
    </source>
</reference>
<evidence type="ECO:0000313" key="4">
    <source>
        <dbReference type="Proteomes" id="UP000332933"/>
    </source>
</evidence>
<dbReference type="Proteomes" id="UP000332933">
    <property type="component" value="Unassembled WGS sequence"/>
</dbReference>